<dbReference type="Gene3D" id="6.10.250.730">
    <property type="match status" value="1"/>
</dbReference>
<accession>A0ABN7JGK4</accession>
<name>A0ABN7JGK4_9HYPH</name>
<proteinExistence type="predicted"/>
<dbReference type="EMBL" id="CABFWE030000004">
    <property type="protein sequence ID" value="CAD7027001.1"/>
    <property type="molecule type" value="Genomic_DNA"/>
</dbReference>
<dbReference type="Proteomes" id="UP000601041">
    <property type="component" value="Unassembled WGS sequence"/>
</dbReference>
<protein>
    <recommendedName>
        <fullName evidence="3">DUF982 domain-containing protein</fullName>
    </recommendedName>
</protein>
<keyword evidence="2" id="KW-1185">Reference proteome</keyword>
<gene>
    <name evidence="1" type="ORF">RHAB21_01326</name>
</gene>
<evidence type="ECO:0008006" key="3">
    <source>
        <dbReference type="Google" id="ProtNLM"/>
    </source>
</evidence>
<dbReference type="InterPro" id="IPR010385">
    <property type="entry name" value="DUF982"/>
</dbReference>
<comment type="caution">
    <text evidence="1">The sequence shown here is derived from an EMBL/GenBank/DDBJ whole genome shotgun (WGS) entry which is preliminary data.</text>
</comment>
<evidence type="ECO:0000313" key="2">
    <source>
        <dbReference type="Proteomes" id="UP000601041"/>
    </source>
</evidence>
<sequence>MGSVIEIAFRVEWERPVFVGEGDLLDQPIMGPRDALRCLQERFPLRFGQTYRDAINACISALLHECDPTHARACFIVAYAECIVTIDDLWQDITCD</sequence>
<organism evidence="1 2">
    <name type="scientific">Pseudorhizobium halotolerans</name>
    <dbReference type="NCBI Taxonomy" id="1233081"/>
    <lineage>
        <taxon>Bacteria</taxon>
        <taxon>Pseudomonadati</taxon>
        <taxon>Pseudomonadota</taxon>
        <taxon>Alphaproteobacteria</taxon>
        <taxon>Hyphomicrobiales</taxon>
        <taxon>Rhizobiaceae</taxon>
        <taxon>Rhizobium/Agrobacterium group</taxon>
        <taxon>Pseudorhizobium</taxon>
    </lineage>
</organism>
<dbReference type="Pfam" id="PF06169">
    <property type="entry name" value="DUF982"/>
    <property type="match status" value="1"/>
</dbReference>
<evidence type="ECO:0000313" key="1">
    <source>
        <dbReference type="EMBL" id="CAD7027001.1"/>
    </source>
</evidence>
<dbReference type="RefSeq" id="WP_183949820.1">
    <property type="nucleotide sequence ID" value="NZ_CABFWE030000004.1"/>
</dbReference>
<reference evidence="1 2" key="1">
    <citation type="submission" date="2020-11" db="EMBL/GenBank/DDBJ databases">
        <authorList>
            <person name="Lassalle F."/>
        </authorList>
    </citation>
    <scope>NUCLEOTIDE SEQUENCE [LARGE SCALE GENOMIC DNA]</scope>
    <source>
        <strain evidence="1 2">AB21</strain>
    </source>
</reference>